<gene>
    <name evidence="2" type="ORF">B1812_16870</name>
</gene>
<dbReference type="EMBL" id="CP019948">
    <property type="protein sequence ID" value="ARN82480.1"/>
    <property type="molecule type" value="Genomic_DNA"/>
</dbReference>
<name>A0A1W6MY14_9HYPH</name>
<dbReference type="OrthoDB" id="9764953at2"/>
<dbReference type="AlphaFoldDB" id="A0A1W6MY14"/>
<dbReference type="Proteomes" id="UP000193978">
    <property type="component" value="Chromosome"/>
</dbReference>
<dbReference type="KEGG" id="mbry:B1812_16870"/>
<organism evidence="2 3">
    <name type="scientific">Methylocystis bryophila</name>
    <dbReference type="NCBI Taxonomy" id="655015"/>
    <lineage>
        <taxon>Bacteria</taxon>
        <taxon>Pseudomonadati</taxon>
        <taxon>Pseudomonadota</taxon>
        <taxon>Alphaproteobacteria</taxon>
        <taxon>Hyphomicrobiales</taxon>
        <taxon>Methylocystaceae</taxon>
        <taxon>Methylocystis</taxon>
    </lineage>
</organism>
<dbReference type="SUPFAM" id="SSF53474">
    <property type="entry name" value="alpha/beta-Hydrolases"/>
    <property type="match status" value="1"/>
</dbReference>
<dbReference type="Gene3D" id="3.40.50.1820">
    <property type="entry name" value="alpha/beta hydrolase"/>
    <property type="match status" value="1"/>
</dbReference>
<proteinExistence type="predicted"/>
<evidence type="ECO:0000313" key="3">
    <source>
        <dbReference type="Proteomes" id="UP000193978"/>
    </source>
</evidence>
<dbReference type="InterPro" id="IPR029058">
    <property type="entry name" value="AB_hydrolase_fold"/>
</dbReference>
<accession>A0A1W6MY14</accession>
<sequence length="255" mass="27583">MPYLTAGFRPRAAGARRPFHTAGLLLGFALLCSQMIAAAAHAADDRQFVHNGHTIDYALVLPDHFDKSKAYPVLLALPPGDQSRQMVEAGLNFYWEAEAKRRGWVVISPAAPSGENFYSGLERELPPLVDEVARSVRVEGGKAHLAGVSNGGLSAYRVITEFPDRFVSLTVLPGVPPDDRAFAALKNLRGIPVAAFAGGDDTEWVRGSRDASQELDRLGIQNTLTIVPGSGHVIRLDPGKLFDLLDQTRPHTAAR</sequence>
<evidence type="ECO:0000256" key="1">
    <source>
        <dbReference type="SAM" id="SignalP"/>
    </source>
</evidence>
<dbReference type="RefSeq" id="WP_085772608.1">
    <property type="nucleotide sequence ID" value="NZ_AP027149.1"/>
</dbReference>
<keyword evidence="1" id="KW-0732">Signal</keyword>
<protein>
    <recommendedName>
        <fullName evidence="4">Esterase</fullName>
    </recommendedName>
</protein>
<evidence type="ECO:0000313" key="2">
    <source>
        <dbReference type="EMBL" id="ARN82480.1"/>
    </source>
</evidence>
<dbReference type="STRING" id="655015.B1812_16870"/>
<keyword evidence="3" id="KW-1185">Reference proteome</keyword>
<feature type="signal peptide" evidence="1">
    <location>
        <begin position="1"/>
        <end position="42"/>
    </location>
</feature>
<evidence type="ECO:0008006" key="4">
    <source>
        <dbReference type="Google" id="ProtNLM"/>
    </source>
</evidence>
<feature type="chain" id="PRO_5012619507" description="Esterase" evidence="1">
    <location>
        <begin position="43"/>
        <end position="255"/>
    </location>
</feature>
<reference evidence="2 3" key="1">
    <citation type="submission" date="2017-02" db="EMBL/GenBank/DDBJ databases">
        <authorList>
            <person name="Peterson S.W."/>
        </authorList>
    </citation>
    <scope>NUCLEOTIDE SEQUENCE [LARGE SCALE GENOMIC DNA]</scope>
    <source>
        <strain evidence="2 3">S285</strain>
    </source>
</reference>